<evidence type="ECO:0000256" key="6">
    <source>
        <dbReference type="ARBA" id="ARBA00022989"/>
    </source>
</evidence>
<feature type="transmembrane region" description="Helical" evidence="8">
    <location>
        <begin position="283"/>
        <end position="306"/>
    </location>
</feature>
<comment type="similarity">
    <text evidence="2">Belongs to the major facilitator superfamily. EmrB family.</text>
</comment>
<dbReference type="NCBIfam" id="TIGR00711">
    <property type="entry name" value="efflux_EmrB"/>
    <property type="match status" value="1"/>
</dbReference>
<dbReference type="GO" id="GO:0005886">
    <property type="term" value="C:plasma membrane"/>
    <property type="evidence" value="ECO:0007669"/>
    <property type="project" value="UniProtKB-SubCell"/>
</dbReference>
<feature type="domain" description="Major facilitator superfamily (MFS) profile" evidence="9">
    <location>
        <begin position="25"/>
        <end position="523"/>
    </location>
</feature>
<dbReference type="Gene3D" id="1.20.1250.20">
    <property type="entry name" value="MFS general substrate transporter like domains"/>
    <property type="match status" value="1"/>
</dbReference>
<organism evidence="10 11">
    <name type="scientific">Tectimicrobiota bacterium</name>
    <dbReference type="NCBI Taxonomy" id="2528274"/>
    <lineage>
        <taxon>Bacteria</taxon>
        <taxon>Pseudomonadati</taxon>
        <taxon>Nitrospinota/Tectimicrobiota group</taxon>
        <taxon>Candidatus Tectimicrobiota</taxon>
    </lineage>
</organism>
<dbReference type="Pfam" id="PF07690">
    <property type="entry name" value="MFS_1"/>
    <property type="match status" value="1"/>
</dbReference>
<evidence type="ECO:0000256" key="7">
    <source>
        <dbReference type="ARBA" id="ARBA00023136"/>
    </source>
</evidence>
<dbReference type="SUPFAM" id="SSF103473">
    <property type="entry name" value="MFS general substrate transporter"/>
    <property type="match status" value="1"/>
</dbReference>
<keyword evidence="7 8" id="KW-0472">Membrane</keyword>
<feature type="transmembrane region" description="Helical" evidence="8">
    <location>
        <begin position="116"/>
        <end position="137"/>
    </location>
</feature>
<evidence type="ECO:0000256" key="2">
    <source>
        <dbReference type="ARBA" id="ARBA00008537"/>
    </source>
</evidence>
<comment type="caution">
    <text evidence="10">The sequence shown here is derived from an EMBL/GenBank/DDBJ whole genome shotgun (WGS) entry which is preliminary data.</text>
</comment>
<reference evidence="10" key="1">
    <citation type="submission" date="2020-07" db="EMBL/GenBank/DDBJ databases">
        <title>Huge and variable diversity of episymbiotic CPR bacteria and DPANN archaea in groundwater ecosystems.</title>
        <authorList>
            <person name="He C.Y."/>
            <person name="Keren R."/>
            <person name="Whittaker M."/>
            <person name="Farag I.F."/>
            <person name="Doudna J."/>
            <person name="Cate J.H.D."/>
            <person name="Banfield J.F."/>
        </authorList>
    </citation>
    <scope>NUCLEOTIDE SEQUENCE</scope>
    <source>
        <strain evidence="10">NC_groundwater_763_Ag_S-0.2um_68_21</strain>
    </source>
</reference>
<dbReference type="GO" id="GO:0022857">
    <property type="term" value="F:transmembrane transporter activity"/>
    <property type="evidence" value="ECO:0007669"/>
    <property type="project" value="InterPro"/>
</dbReference>
<proteinExistence type="inferred from homology"/>
<dbReference type="AlphaFoldDB" id="A0A932MMD8"/>
<dbReference type="InterPro" id="IPR036259">
    <property type="entry name" value="MFS_trans_sf"/>
</dbReference>
<comment type="subcellular location">
    <subcellularLocation>
        <location evidence="1">Cell membrane</location>
        <topology evidence="1">Multi-pass membrane protein</topology>
    </subcellularLocation>
</comment>
<evidence type="ECO:0000256" key="1">
    <source>
        <dbReference type="ARBA" id="ARBA00004651"/>
    </source>
</evidence>
<evidence type="ECO:0000256" key="5">
    <source>
        <dbReference type="ARBA" id="ARBA00022692"/>
    </source>
</evidence>
<evidence type="ECO:0000256" key="8">
    <source>
        <dbReference type="SAM" id="Phobius"/>
    </source>
</evidence>
<dbReference type="Proteomes" id="UP000782312">
    <property type="component" value="Unassembled WGS sequence"/>
</dbReference>
<sequence>MAGAPLETSPQPAAPASRTASRSMITLAVLFGQFISVMDVSVVNVALPHMQGAFGADISSITWVATSYSIAQLIMICMTSWWSTLLGRKRFYLLSYVLFSLGSILAGTSTSFGEMIFYRAIQGLGGGPLIPISQAILRESYPPRLQGMAMAIFGMGVVLAPAMGPVVGGWLTERYGWPWIFYINIPFCLAGMLLVHLYVQDPSYLKRGIKGVDWGGILFLLVSMIGLQIILERGQENNWFESSFIVGWTAATAAAGVLLVVWELKAAEPIVNFRLLRHLQLSVGSAIILLFALALFGSTFILPQFLQALLRYTAYDSGIVLLPRGIALFLMMPLVGRLFNVVDPRLTMTFGMSCILYSFYGLSQLSLDAGFWNMVQPLIVMGIGMPCVFVTNTTIAIRGVLPAETTAAASLYDLGRVIGGNMGFALLATLVERRSATHRVGLVGYVNEFNGAFVEYHGSLMDILAGQRMDPATAHTKAYAIVDHVVNQQAAMLAYNDTFWFMMIILGGILPLVWVLPGKPKTP</sequence>
<dbReference type="CDD" id="cd17503">
    <property type="entry name" value="MFS_LmrB_MDR_like"/>
    <property type="match status" value="1"/>
</dbReference>
<feature type="transmembrane region" description="Helical" evidence="8">
    <location>
        <begin position="318"/>
        <end position="339"/>
    </location>
</feature>
<accession>A0A932MMD8</accession>
<feature type="transmembrane region" description="Helical" evidence="8">
    <location>
        <begin position="177"/>
        <end position="199"/>
    </location>
</feature>
<dbReference type="PRINTS" id="PR01036">
    <property type="entry name" value="TCRTETB"/>
</dbReference>
<dbReference type="InterPro" id="IPR004638">
    <property type="entry name" value="EmrB-like"/>
</dbReference>
<keyword evidence="4" id="KW-1003">Cell membrane</keyword>
<gene>
    <name evidence="10" type="ORF">HYZ11_08055</name>
</gene>
<dbReference type="EMBL" id="JACPUR010000017">
    <property type="protein sequence ID" value="MBI3127540.1"/>
    <property type="molecule type" value="Genomic_DNA"/>
</dbReference>
<evidence type="ECO:0000313" key="11">
    <source>
        <dbReference type="Proteomes" id="UP000782312"/>
    </source>
</evidence>
<keyword evidence="3" id="KW-0813">Transport</keyword>
<dbReference type="InterPro" id="IPR020846">
    <property type="entry name" value="MFS_dom"/>
</dbReference>
<evidence type="ECO:0000256" key="4">
    <source>
        <dbReference type="ARBA" id="ARBA00022475"/>
    </source>
</evidence>
<feature type="transmembrane region" description="Helical" evidence="8">
    <location>
        <begin position="25"/>
        <end position="46"/>
    </location>
</feature>
<feature type="transmembrane region" description="Helical" evidence="8">
    <location>
        <begin position="91"/>
        <end position="110"/>
    </location>
</feature>
<evidence type="ECO:0000259" key="9">
    <source>
        <dbReference type="PROSITE" id="PS50850"/>
    </source>
</evidence>
<evidence type="ECO:0000256" key="3">
    <source>
        <dbReference type="ARBA" id="ARBA00022448"/>
    </source>
</evidence>
<dbReference type="PANTHER" id="PTHR42718:SF9">
    <property type="entry name" value="MAJOR FACILITATOR SUPERFAMILY MULTIDRUG TRANSPORTER MFSC"/>
    <property type="match status" value="1"/>
</dbReference>
<dbReference type="PANTHER" id="PTHR42718">
    <property type="entry name" value="MAJOR FACILITATOR SUPERFAMILY MULTIDRUG TRANSPORTER MFSC"/>
    <property type="match status" value="1"/>
</dbReference>
<keyword evidence="5 8" id="KW-0812">Transmembrane</keyword>
<feature type="transmembrane region" description="Helical" evidence="8">
    <location>
        <begin position="58"/>
        <end position="79"/>
    </location>
</feature>
<feature type="transmembrane region" description="Helical" evidence="8">
    <location>
        <begin position="243"/>
        <end position="262"/>
    </location>
</feature>
<feature type="transmembrane region" description="Helical" evidence="8">
    <location>
        <begin position="499"/>
        <end position="517"/>
    </location>
</feature>
<feature type="transmembrane region" description="Helical" evidence="8">
    <location>
        <begin position="346"/>
        <end position="367"/>
    </location>
</feature>
<dbReference type="Gene3D" id="1.20.1720.10">
    <property type="entry name" value="Multidrug resistance protein D"/>
    <property type="match status" value="1"/>
</dbReference>
<evidence type="ECO:0000313" key="10">
    <source>
        <dbReference type="EMBL" id="MBI3127540.1"/>
    </source>
</evidence>
<dbReference type="PROSITE" id="PS50850">
    <property type="entry name" value="MFS"/>
    <property type="match status" value="1"/>
</dbReference>
<dbReference type="InterPro" id="IPR011701">
    <property type="entry name" value="MFS"/>
</dbReference>
<feature type="transmembrane region" description="Helical" evidence="8">
    <location>
        <begin position="149"/>
        <end position="171"/>
    </location>
</feature>
<protein>
    <submittedName>
        <fullName evidence="10">DHA2 family efflux MFS transporter permease subunit</fullName>
    </submittedName>
</protein>
<feature type="transmembrane region" description="Helical" evidence="8">
    <location>
        <begin position="379"/>
        <end position="401"/>
    </location>
</feature>
<feature type="transmembrane region" description="Helical" evidence="8">
    <location>
        <begin position="211"/>
        <end position="231"/>
    </location>
</feature>
<keyword evidence="6 8" id="KW-1133">Transmembrane helix</keyword>
<name>A0A932MMD8_UNCTE</name>